<dbReference type="InterPro" id="IPR036034">
    <property type="entry name" value="PDZ_sf"/>
</dbReference>
<protein>
    <recommendedName>
        <fullName evidence="13">Neurabin-1/2 PDZ domain-containing protein</fullName>
    </recommendedName>
</protein>
<evidence type="ECO:0000256" key="2">
    <source>
        <dbReference type="ARBA" id="ARBA00022473"/>
    </source>
</evidence>
<dbReference type="GO" id="GO:0030425">
    <property type="term" value="C:dendrite"/>
    <property type="evidence" value="ECO:0007669"/>
    <property type="project" value="TreeGrafter"/>
</dbReference>
<evidence type="ECO:0000256" key="6">
    <source>
        <dbReference type="ARBA" id="ARBA00022902"/>
    </source>
</evidence>
<keyword evidence="5" id="KW-0221">Differentiation</keyword>
<keyword evidence="9" id="KW-0009">Actin-binding</keyword>
<dbReference type="InterPro" id="IPR040645">
    <property type="entry name" value="Neurabin-1/2_PDZ"/>
</dbReference>
<dbReference type="GO" id="GO:0051015">
    <property type="term" value="F:actin filament binding"/>
    <property type="evidence" value="ECO:0007669"/>
    <property type="project" value="TreeGrafter"/>
</dbReference>
<feature type="compositionally biased region" description="Polar residues" evidence="12">
    <location>
        <begin position="361"/>
        <end position="375"/>
    </location>
</feature>
<keyword evidence="7" id="KW-0770">Synapse</keyword>
<feature type="compositionally biased region" description="Low complexity" evidence="12">
    <location>
        <begin position="156"/>
        <end position="165"/>
    </location>
</feature>
<name>A0A0T6BC06_9SCAR</name>
<evidence type="ECO:0000313" key="14">
    <source>
        <dbReference type="EMBL" id="KRT84864.1"/>
    </source>
</evidence>
<dbReference type="PANTHER" id="PTHR16154">
    <property type="entry name" value="NEURABIN"/>
    <property type="match status" value="1"/>
</dbReference>
<keyword evidence="15" id="KW-1185">Reference proteome</keyword>
<keyword evidence="6" id="KW-0524">Neurogenesis</keyword>
<dbReference type="EMBL" id="LJIG01002076">
    <property type="protein sequence ID" value="KRT84864.1"/>
    <property type="molecule type" value="Genomic_DNA"/>
</dbReference>
<sequence length="610" mass="67137">FTFPCVFTEQPDATKQNEKTEPAASVTRRTKISSISLNIPAAGLGSRPPSIVSTSTLDEGGFNEPYPEIKAKLKPHEDAENTSSPTTEEQEEEQPEQQPFAEQQQQPQRVVSPDLLKTYETDSNSSCVRMTPSHSKLHSLDSTHSSPSGNLPPPSLMMDSSPKSLDLTCSDPKSIDTLYAVPHKLNNLTKQRSNTSTDSEVSQVTIIPQHSVDSDIMYNNQANVITNSVLAELESRDSAEKSCSEFLRNERILEGNCKPDLISSAIEYTKKPMLSPEIKSEANILDLNDVDYADASDEDQEDNDLKRDQSEADAMTPAEAENLLSSNILEKRIRQDLLSDEEAQEVTRLLHQDDCRHWQPDPTSSFMQDSTSIQDGSMGPPSLNDSMGPPSLQEDSITEPAVEYAVVNKTHKLDSSGKNFISSSVMNESTSSIDVSTQDFDGMSASMSKMDSSVASDSGLIDSVTSVSDSNHLESCTEFTPLPRKIVGIEHGVHYYEDGHFWMEVPGLPQDEEDDLEYPNYVPKPSKVTFSVDPIKVYSTFSITEYDRRNEDVDPVAASAEYELEKRVEKMDVFPVELIKGPEGLGLSIIGMGVGADAGLEKLGMSRTLL</sequence>
<reference evidence="14 15" key="1">
    <citation type="submission" date="2015-09" db="EMBL/GenBank/DDBJ databases">
        <title>Draft genome of the scarab beetle Oryctes borbonicus.</title>
        <authorList>
            <person name="Meyer J.M."/>
            <person name="Markov G.V."/>
            <person name="Baskaran P."/>
            <person name="Herrmann M."/>
            <person name="Sommer R.J."/>
            <person name="Roedelsperger C."/>
        </authorList>
    </citation>
    <scope>NUCLEOTIDE SEQUENCE [LARGE SCALE GENOMIC DNA]</scope>
    <source>
        <strain evidence="14">OB123</strain>
        <tissue evidence="14">Whole animal</tissue>
    </source>
</reference>
<keyword evidence="8" id="KW-0175">Coiled coil</keyword>
<dbReference type="GO" id="GO:0015629">
    <property type="term" value="C:actin cytoskeleton"/>
    <property type="evidence" value="ECO:0007669"/>
    <property type="project" value="TreeGrafter"/>
</dbReference>
<keyword evidence="10" id="KW-0206">Cytoskeleton</keyword>
<evidence type="ECO:0000256" key="5">
    <source>
        <dbReference type="ARBA" id="ARBA00022782"/>
    </source>
</evidence>
<dbReference type="Gene3D" id="2.30.42.10">
    <property type="match status" value="1"/>
</dbReference>
<dbReference type="Pfam" id="PF17817">
    <property type="entry name" value="PDZ_5"/>
    <property type="match status" value="1"/>
</dbReference>
<feature type="compositionally biased region" description="Low complexity" evidence="12">
    <location>
        <begin position="96"/>
        <end position="108"/>
    </location>
</feature>
<feature type="domain" description="Neurabin-1/2 PDZ" evidence="13">
    <location>
        <begin position="497"/>
        <end position="568"/>
    </location>
</feature>
<feature type="non-terminal residue" evidence="14">
    <location>
        <position position="1"/>
    </location>
</feature>
<proteinExistence type="predicted"/>
<gene>
    <name evidence="14" type="ORF">AMK59_1002</name>
</gene>
<dbReference type="PANTHER" id="PTHR16154:SF6">
    <property type="entry name" value="SPINOPHILIN, ISOFORM J"/>
    <property type="match status" value="1"/>
</dbReference>
<evidence type="ECO:0000256" key="11">
    <source>
        <dbReference type="ARBA" id="ARBA00034103"/>
    </source>
</evidence>
<feature type="compositionally biased region" description="Polar residues" evidence="12">
    <location>
        <begin position="121"/>
        <end position="144"/>
    </location>
</feature>
<feature type="region of interest" description="Disordered" evidence="12">
    <location>
        <begin position="121"/>
        <end position="165"/>
    </location>
</feature>
<comment type="subcellular location">
    <subcellularLocation>
        <location evidence="1">Cytoplasm</location>
        <location evidence="1">Cytoskeleton</location>
    </subcellularLocation>
    <subcellularLocation>
        <location evidence="11">Synapse</location>
    </subcellularLocation>
</comment>
<feature type="region of interest" description="Disordered" evidence="12">
    <location>
        <begin position="1"/>
        <end position="108"/>
    </location>
</feature>
<keyword evidence="2" id="KW-0217">Developmental protein</keyword>
<accession>A0A0T6BC06</accession>
<feature type="region of interest" description="Disordered" evidence="12">
    <location>
        <begin position="355"/>
        <end position="394"/>
    </location>
</feature>
<feature type="non-terminal residue" evidence="14">
    <location>
        <position position="610"/>
    </location>
</feature>
<evidence type="ECO:0000256" key="12">
    <source>
        <dbReference type="SAM" id="MobiDB-lite"/>
    </source>
</evidence>
<evidence type="ECO:0000256" key="9">
    <source>
        <dbReference type="ARBA" id="ARBA00023203"/>
    </source>
</evidence>
<feature type="compositionally biased region" description="Basic and acidic residues" evidence="12">
    <location>
        <begin position="67"/>
        <end position="79"/>
    </location>
</feature>
<evidence type="ECO:0000256" key="1">
    <source>
        <dbReference type="ARBA" id="ARBA00004245"/>
    </source>
</evidence>
<evidence type="ECO:0000313" key="15">
    <source>
        <dbReference type="Proteomes" id="UP000051574"/>
    </source>
</evidence>
<evidence type="ECO:0000259" key="13">
    <source>
        <dbReference type="Pfam" id="PF17817"/>
    </source>
</evidence>
<comment type="caution">
    <text evidence="14">The sequence shown here is derived from an EMBL/GenBank/DDBJ whole genome shotgun (WGS) entry which is preliminary data.</text>
</comment>
<dbReference type="InterPro" id="IPR043446">
    <property type="entry name" value="Neurabin-like"/>
</dbReference>
<keyword evidence="4" id="KW-0597">Phosphoprotein</keyword>
<feature type="region of interest" description="Disordered" evidence="12">
    <location>
        <begin position="295"/>
        <end position="318"/>
    </location>
</feature>
<evidence type="ECO:0000256" key="3">
    <source>
        <dbReference type="ARBA" id="ARBA00022490"/>
    </source>
</evidence>
<evidence type="ECO:0000256" key="4">
    <source>
        <dbReference type="ARBA" id="ARBA00022553"/>
    </source>
</evidence>
<evidence type="ECO:0000256" key="8">
    <source>
        <dbReference type="ARBA" id="ARBA00023054"/>
    </source>
</evidence>
<dbReference type="AlphaFoldDB" id="A0A0T6BC06"/>
<organism evidence="14 15">
    <name type="scientific">Oryctes borbonicus</name>
    <dbReference type="NCBI Taxonomy" id="1629725"/>
    <lineage>
        <taxon>Eukaryota</taxon>
        <taxon>Metazoa</taxon>
        <taxon>Ecdysozoa</taxon>
        <taxon>Arthropoda</taxon>
        <taxon>Hexapoda</taxon>
        <taxon>Insecta</taxon>
        <taxon>Pterygota</taxon>
        <taxon>Neoptera</taxon>
        <taxon>Endopterygota</taxon>
        <taxon>Coleoptera</taxon>
        <taxon>Polyphaga</taxon>
        <taxon>Scarabaeiformia</taxon>
        <taxon>Scarabaeidae</taxon>
        <taxon>Dynastinae</taxon>
        <taxon>Oryctes</taxon>
    </lineage>
</organism>
<keyword evidence="3" id="KW-0963">Cytoplasm</keyword>
<dbReference type="OrthoDB" id="62701at2759"/>
<dbReference type="GO" id="GO:0019722">
    <property type="term" value="P:calcium-mediated signaling"/>
    <property type="evidence" value="ECO:0007669"/>
    <property type="project" value="TreeGrafter"/>
</dbReference>
<evidence type="ECO:0000256" key="7">
    <source>
        <dbReference type="ARBA" id="ARBA00023018"/>
    </source>
</evidence>
<evidence type="ECO:0000256" key="10">
    <source>
        <dbReference type="ARBA" id="ARBA00023212"/>
    </source>
</evidence>
<dbReference type="GO" id="GO:0005737">
    <property type="term" value="C:cytoplasm"/>
    <property type="evidence" value="ECO:0007669"/>
    <property type="project" value="TreeGrafter"/>
</dbReference>
<dbReference type="GO" id="GO:0031175">
    <property type="term" value="P:neuron projection development"/>
    <property type="evidence" value="ECO:0007669"/>
    <property type="project" value="TreeGrafter"/>
</dbReference>
<dbReference type="GO" id="GO:0007015">
    <property type="term" value="P:actin filament organization"/>
    <property type="evidence" value="ECO:0007669"/>
    <property type="project" value="TreeGrafter"/>
</dbReference>
<dbReference type="GO" id="GO:0014069">
    <property type="term" value="C:postsynaptic density"/>
    <property type="evidence" value="ECO:0007669"/>
    <property type="project" value="TreeGrafter"/>
</dbReference>
<dbReference type="Proteomes" id="UP000051574">
    <property type="component" value="Unassembled WGS sequence"/>
</dbReference>